<evidence type="ECO:0000313" key="2">
    <source>
        <dbReference type="Proteomes" id="UP000064967"/>
    </source>
</evidence>
<proteinExistence type="predicted"/>
<dbReference type="KEGG" id="llu:AKJ09_04801"/>
<organism evidence="1 2">
    <name type="scientific">Labilithrix luteola</name>
    <dbReference type="NCBI Taxonomy" id="1391654"/>
    <lineage>
        <taxon>Bacteria</taxon>
        <taxon>Pseudomonadati</taxon>
        <taxon>Myxococcota</taxon>
        <taxon>Polyangia</taxon>
        <taxon>Polyangiales</taxon>
        <taxon>Labilitrichaceae</taxon>
        <taxon>Labilithrix</taxon>
    </lineage>
</organism>
<accession>A0A0K1PX91</accession>
<sequence length="65" mass="6936">MLGPVIGPRLRLAFAALRWRLVEIGGDVPVRFFVIVLGVVLSCRVAIGWARHVASAPETTSGIAP</sequence>
<evidence type="ECO:0000313" key="1">
    <source>
        <dbReference type="EMBL" id="AKU98137.1"/>
    </source>
</evidence>
<dbReference type="Proteomes" id="UP000064967">
    <property type="component" value="Chromosome"/>
</dbReference>
<name>A0A0K1PX91_9BACT</name>
<dbReference type="AlphaFoldDB" id="A0A0K1PX91"/>
<gene>
    <name evidence="1" type="ORF">AKJ09_04801</name>
</gene>
<keyword evidence="2" id="KW-1185">Reference proteome</keyword>
<dbReference type="EMBL" id="CP012333">
    <property type="protein sequence ID" value="AKU98137.1"/>
    <property type="molecule type" value="Genomic_DNA"/>
</dbReference>
<dbReference type="STRING" id="1391654.AKJ09_04801"/>
<protein>
    <submittedName>
        <fullName evidence="1">Uncharacterized protein</fullName>
    </submittedName>
</protein>
<reference evidence="1 2" key="1">
    <citation type="submission" date="2015-08" db="EMBL/GenBank/DDBJ databases">
        <authorList>
            <person name="Babu N.S."/>
            <person name="Beckwith C.J."/>
            <person name="Beseler K.G."/>
            <person name="Brison A."/>
            <person name="Carone J.V."/>
            <person name="Caskin T.P."/>
            <person name="Diamond M."/>
            <person name="Durham M.E."/>
            <person name="Foxe J.M."/>
            <person name="Go M."/>
            <person name="Henderson B.A."/>
            <person name="Jones I.B."/>
            <person name="McGettigan J.A."/>
            <person name="Micheletti S.J."/>
            <person name="Nasrallah M.E."/>
            <person name="Ortiz D."/>
            <person name="Piller C.R."/>
            <person name="Privatt S.R."/>
            <person name="Schneider S.L."/>
            <person name="Sharp S."/>
            <person name="Smith T.C."/>
            <person name="Stanton J.D."/>
            <person name="Ullery H.E."/>
            <person name="Wilson R.J."/>
            <person name="Serrano M.G."/>
            <person name="Buck G."/>
            <person name="Lee V."/>
            <person name="Wang Y."/>
            <person name="Carvalho R."/>
            <person name="Voegtly L."/>
            <person name="Shi R."/>
            <person name="Duckworth R."/>
            <person name="Johnson A."/>
            <person name="Loviza R."/>
            <person name="Walstead R."/>
            <person name="Shah Z."/>
            <person name="Kiflezghi M."/>
            <person name="Wade K."/>
            <person name="Ball S.L."/>
            <person name="Bradley K.W."/>
            <person name="Asai D.J."/>
            <person name="Bowman C.A."/>
            <person name="Russell D.A."/>
            <person name="Pope W.H."/>
            <person name="Jacobs-Sera D."/>
            <person name="Hendrix R.W."/>
            <person name="Hatfull G.F."/>
        </authorList>
    </citation>
    <scope>NUCLEOTIDE SEQUENCE [LARGE SCALE GENOMIC DNA]</scope>
    <source>
        <strain evidence="1 2">DSM 27648</strain>
    </source>
</reference>